<feature type="repeat" description="WD" evidence="4">
    <location>
        <begin position="341"/>
        <end position="372"/>
    </location>
</feature>
<feature type="region of interest" description="Disordered" evidence="5">
    <location>
        <begin position="392"/>
        <end position="426"/>
    </location>
</feature>
<evidence type="ECO:0000256" key="3">
    <source>
        <dbReference type="ARBA" id="ARBA00022737"/>
    </source>
</evidence>
<accession>A0A7R8X6I1</accession>
<dbReference type="AlphaFoldDB" id="A0A7R8X6I1"/>
<dbReference type="InterPro" id="IPR015943">
    <property type="entry name" value="WD40/YVTN_repeat-like_dom_sf"/>
</dbReference>
<feature type="region of interest" description="Disordered" evidence="5">
    <location>
        <begin position="287"/>
        <end position="311"/>
    </location>
</feature>
<keyword evidence="7" id="KW-1185">Reference proteome</keyword>
<dbReference type="SMART" id="SM00320">
    <property type="entry name" value="WD40"/>
    <property type="match status" value="5"/>
</dbReference>
<dbReference type="InterPro" id="IPR001680">
    <property type="entry name" value="WD40_rpt"/>
</dbReference>
<dbReference type="PROSITE" id="PS50082">
    <property type="entry name" value="WD_REPEATS_2"/>
    <property type="match status" value="2"/>
</dbReference>
<keyword evidence="3" id="KW-0677">Repeat</keyword>
<name>A0A7R8X6I1_9CRUS</name>
<feature type="region of interest" description="Disordered" evidence="5">
    <location>
        <begin position="49"/>
        <end position="95"/>
    </location>
</feature>
<feature type="compositionally biased region" description="Basic and acidic residues" evidence="5">
    <location>
        <begin position="408"/>
        <end position="426"/>
    </location>
</feature>
<feature type="repeat" description="WD" evidence="4">
    <location>
        <begin position="439"/>
        <end position="470"/>
    </location>
</feature>
<dbReference type="EMBL" id="CAJPEV010000142">
    <property type="protein sequence ID" value="CAG0881302.1"/>
    <property type="molecule type" value="Genomic_DNA"/>
</dbReference>
<feature type="compositionally biased region" description="Low complexity" evidence="5">
    <location>
        <begin position="141"/>
        <end position="155"/>
    </location>
</feature>
<evidence type="ECO:0000313" key="6">
    <source>
        <dbReference type="EMBL" id="CAD7241507.1"/>
    </source>
</evidence>
<dbReference type="Gene3D" id="2.130.10.10">
    <property type="entry name" value="YVTN repeat-like/Quinoprotein amine dehydrogenase"/>
    <property type="match status" value="1"/>
</dbReference>
<proteinExistence type="predicted"/>
<feature type="region of interest" description="Disordered" evidence="5">
    <location>
        <begin position="109"/>
        <end position="158"/>
    </location>
</feature>
<evidence type="ECO:0000256" key="2">
    <source>
        <dbReference type="ARBA" id="ARBA00022574"/>
    </source>
</evidence>
<dbReference type="Proteomes" id="UP000677054">
    <property type="component" value="Unassembled WGS sequence"/>
</dbReference>
<reference evidence="6" key="1">
    <citation type="submission" date="2020-11" db="EMBL/GenBank/DDBJ databases">
        <authorList>
            <person name="Tran Van P."/>
        </authorList>
    </citation>
    <scope>NUCLEOTIDE SEQUENCE</scope>
</reference>
<protein>
    <recommendedName>
        <fullName evidence="1">WD repeat-containing protein 44</fullName>
    </recommendedName>
</protein>
<dbReference type="PROSITE" id="PS50294">
    <property type="entry name" value="WD_REPEATS_REGION"/>
    <property type="match status" value="2"/>
</dbReference>
<dbReference type="OrthoDB" id="1932312at2759"/>
<dbReference type="EMBL" id="LR899659">
    <property type="protein sequence ID" value="CAD7241507.1"/>
    <property type="molecule type" value="Genomic_DNA"/>
</dbReference>
<dbReference type="Pfam" id="PF00400">
    <property type="entry name" value="WD40"/>
    <property type="match status" value="3"/>
</dbReference>
<keyword evidence="2 4" id="KW-0853">WD repeat</keyword>
<evidence type="ECO:0000313" key="7">
    <source>
        <dbReference type="Proteomes" id="UP000677054"/>
    </source>
</evidence>
<evidence type="ECO:0000256" key="4">
    <source>
        <dbReference type="PROSITE-ProRule" id="PRU00221"/>
    </source>
</evidence>
<dbReference type="InterPro" id="IPR036322">
    <property type="entry name" value="WD40_repeat_dom_sf"/>
</dbReference>
<evidence type="ECO:0000256" key="1">
    <source>
        <dbReference type="ARBA" id="ARBA00021207"/>
    </source>
</evidence>
<evidence type="ECO:0000256" key="5">
    <source>
        <dbReference type="SAM" id="MobiDB-lite"/>
    </source>
</evidence>
<feature type="compositionally biased region" description="Low complexity" evidence="5">
    <location>
        <begin position="80"/>
        <end position="92"/>
    </location>
</feature>
<feature type="compositionally biased region" description="Basic and acidic residues" evidence="5">
    <location>
        <begin position="121"/>
        <end position="139"/>
    </location>
</feature>
<dbReference type="InterPro" id="IPR040324">
    <property type="entry name" value="WDR44/Dgr2"/>
</dbReference>
<dbReference type="PANTHER" id="PTHR14221">
    <property type="entry name" value="WD REPEAT DOMAIN 44"/>
    <property type="match status" value="1"/>
</dbReference>
<sequence>MSSDVSPLSHGECGSVFLSPLKVTPSGKGIESLAQDQENSLDIRSAIQGQFVVKPQDEDSTRAEGPGQELSGVLVPGVGSASLSPQHSSSPSEDAYLSLEDTSKYYSFDSKQSSLDSKTSGSRDSKRSSLDSRRSKKEPLGVVSSSPSHSMSGKGSFDRDADIMKQLNMFVRTRTDSGRLLSDKEILEQVTVLNLDTGERVPLSVAEEKLPSCVNPLSLHIMRLTSEYIGNSSLDGDRESDTESVCTQKSSIGGDSTEGSGVKKRTLQLKRFLGRTVGKTVNKAKSMAQHHVGRHKDSDPMSDLPDDTAQGDTGQIVRMKASSSHKGPYDFDGLVYIQNLSGEHSLPIWTMKFSQCGRLLATAGQDRGIRIWVLKDAFSYFQDMRTRYNAEIKTSPTPSQESLQSQHSQEERRESGGSRGEEMRDDPTAPFMPQPFCIYKGHNADVLDVSWSKDDRYFLSGSLDGKLRLWYIPDKKVALWNEVEGTSKLITAASFCQVSSTKLLSHNYNVYNYVWALILHKFENGKIAVVGTYDGRCIFYNTEELKYFTQIHVRSTRGKNAKGRKISGIEPAPGEDKILVTSNDSRIRLYDLRDLSLSCKYKGCLNQSSQIRACFSHDGKYIISGSENQCFYVWKTHHDYAKFSSARRDRNDYWEGIKAHNAVVTVAAFAPHPETILRQMEREKARRDGAKVKAGDKSDHPQGYFLVTADFHGCIKVFMSTTKPKHSSLPASALA</sequence>
<dbReference type="PANTHER" id="PTHR14221:SF0">
    <property type="entry name" value="WD REPEAT-CONTAINING PROTEIN 44"/>
    <property type="match status" value="1"/>
</dbReference>
<gene>
    <name evidence="6" type="ORF">DSTB1V02_LOCUS1495</name>
</gene>
<dbReference type="SUPFAM" id="SSF50978">
    <property type="entry name" value="WD40 repeat-like"/>
    <property type="match status" value="1"/>
</dbReference>
<organism evidence="6">
    <name type="scientific">Darwinula stevensoni</name>
    <dbReference type="NCBI Taxonomy" id="69355"/>
    <lineage>
        <taxon>Eukaryota</taxon>
        <taxon>Metazoa</taxon>
        <taxon>Ecdysozoa</taxon>
        <taxon>Arthropoda</taxon>
        <taxon>Crustacea</taxon>
        <taxon>Oligostraca</taxon>
        <taxon>Ostracoda</taxon>
        <taxon>Podocopa</taxon>
        <taxon>Podocopida</taxon>
        <taxon>Darwinulocopina</taxon>
        <taxon>Darwinuloidea</taxon>
        <taxon>Darwinulidae</taxon>
        <taxon>Darwinula</taxon>
    </lineage>
</organism>